<comment type="caution">
    <text evidence="12">The sequence shown here is derived from an EMBL/GenBank/DDBJ whole genome shotgun (WGS) entry which is preliminary data.</text>
</comment>
<feature type="transmembrane region" description="Helical" evidence="9">
    <location>
        <begin position="27"/>
        <end position="46"/>
    </location>
</feature>
<evidence type="ECO:0000256" key="8">
    <source>
        <dbReference type="ARBA" id="ARBA00051245"/>
    </source>
</evidence>
<dbReference type="Pfam" id="PF13614">
    <property type="entry name" value="AAA_31"/>
    <property type="match status" value="1"/>
</dbReference>
<evidence type="ECO:0000259" key="10">
    <source>
        <dbReference type="Pfam" id="PF13614"/>
    </source>
</evidence>
<keyword evidence="9" id="KW-0812">Transmembrane</keyword>
<dbReference type="PANTHER" id="PTHR32309:SF13">
    <property type="entry name" value="FERRIC ENTEROBACTIN TRANSPORT PROTEIN FEPE"/>
    <property type="match status" value="1"/>
</dbReference>
<evidence type="ECO:0000256" key="3">
    <source>
        <dbReference type="ARBA" id="ARBA00022679"/>
    </source>
</evidence>
<proteinExistence type="inferred from homology"/>
<evidence type="ECO:0000256" key="9">
    <source>
        <dbReference type="SAM" id="Phobius"/>
    </source>
</evidence>
<gene>
    <name evidence="12" type="ORF">ACFSQP_11075</name>
</gene>
<protein>
    <recommendedName>
        <fullName evidence="2">non-specific protein-tyrosine kinase</fullName>
        <ecNumber evidence="2">2.7.10.2</ecNumber>
    </recommendedName>
</protein>
<sequence>MNKSQIEFDSDNEQIDIQAVVYRYLAYWPWILVSIVVMVLAAFLYLRYTPNSYNTAAKVKILTDKEATDLALDLDKILGKGNVNLENERAVLNSFRLNRQVVERLNLQVKYFQTGRVNERQVYSAPFIAKYIPETDTKNTLLEFDITLQPQGYKMVNLETGATQETTTFFWDTPTADFPFTLQPKDASALEPGDNPNYTLRIDSETKATQGLLNAIKITPDGKDSDILVLSLDATNKNEAQAILNTLIEVYTEDGILDRQEVSKRTISFIDERFEFLATELDSIEIAKGAYKQNNNLSIFQADAASIIEKRSIKDEQLFEAETQLLLANELEKSVIKIDEFELLPTNIGLNSAAINNLVADYNKALLEYNKWKTGAGDSNPQVKILKQSILDLNANIASSLAGYKSQLEQTLKQNARAQSLAQQSFSALPNKEKILRSIEREQLLKENLYLLLLQKREEAAINMAVTSANVKVIDYAITNAIPVAPKRQIILLGAFLLGVLVPVGILYVKFLLDTKIYTHNDVEALNPDAPVLGEIPVMTATEKDGGAARSNSQTQEAFRTLAHNLNFMQSSQPDGLGQVIAVTSSIKGEGKTTVSYNTAETYYQLKKRVLLVGADLRNPQLHPFINAPKTTAGLSNYLSDPDSNWTDLLVHIDSQKQRFDLLLSGDIPPMPSVLLASNRFKELIAEARKQYDYIIIDTAPTLLVADTLTFTKYVDFTLYVVRSGFTDKQLITYSKKLVDQKKLAAMGYVINDMNHKGTYGYGYNYGYGYGYHADGKKKPWYQFWN</sequence>
<dbReference type="InterPro" id="IPR027417">
    <property type="entry name" value="P-loop_NTPase"/>
</dbReference>
<evidence type="ECO:0000256" key="1">
    <source>
        <dbReference type="ARBA" id="ARBA00007316"/>
    </source>
</evidence>
<keyword evidence="6" id="KW-0067">ATP-binding</keyword>
<feature type="transmembrane region" description="Helical" evidence="9">
    <location>
        <begin position="490"/>
        <end position="513"/>
    </location>
</feature>
<evidence type="ECO:0000256" key="5">
    <source>
        <dbReference type="ARBA" id="ARBA00022777"/>
    </source>
</evidence>
<name>A0ABW5KVL2_9FLAO</name>
<dbReference type="PANTHER" id="PTHR32309">
    <property type="entry name" value="TYROSINE-PROTEIN KINASE"/>
    <property type="match status" value="1"/>
</dbReference>
<feature type="domain" description="Tyrosine-protein kinase G-rich" evidence="11">
    <location>
        <begin position="434"/>
        <end position="510"/>
    </location>
</feature>
<evidence type="ECO:0000256" key="2">
    <source>
        <dbReference type="ARBA" id="ARBA00011903"/>
    </source>
</evidence>
<dbReference type="InterPro" id="IPR005702">
    <property type="entry name" value="Wzc-like_C"/>
</dbReference>
<dbReference type="NCBIfam" id="TIGR01007">
    <property type="entry name" value="eps_fam"/>
    <property type="match status" value="1"/>
</dbReference>
<reference evidence="13" key="1">
    <citation type="journal article" date="2019" name="Int. J. Syst. Evol. Microbiol.">
        <title>The Global Catalogue of Microorganisms (GCM) 10K type strain sequencing project: providing services to taxonomists for standard genome sequencing and annotation.</title>
        <authorList>
            <consortium name="The Broad Institute Genomics Platform"/>
            <consortium name="The Broad Institute Genome Sequencing Center for Infectious Disease"/>
            <person name="Wu L."/>
            <person name="Ma J."/>
        </authorList>
    </citation>
    <scope>NUCLEOTIDE SEQUENCE [LARGE SCALE GENOMIC DNA]</scope>
    <source>
        <strain evidence="13">KCTC 42587</strain>
    </source>
</reference>
<accession>A0ABW5KVL2</accession>
<comment type="catalytic activity">
    <reaction evidence="8">
        <text>L-tyrosyl-[protein] + ATP = O-phospho-L-tyrosyl-[protein] + ADP + H(+)</text>
        <dbReference type="Rhea" id="RHEA:10596"/>
        <dbReference type="Rhea" id="RHEA-COMP:10136"/>
        <dbReference type="Rhea" id="RHEA-COMP:20101"/>
        <dbReference type="ChEBI" id="CHEBI:15378"/>
        <dbReference type="ChEBI" id="CHEBI:30616"/>
        <dbReference type="ChEBI" id="CHEBI:46858"/>
        <dbReference type="ChEBI" id="CHEBI:61978"/>
        <dbReference type="ChEBI" id="CHEBI:456216"/>
        <dbReference type="EC" id="2.7.10.2"/>
    </reaction>
</comment>
<keyword evidence="5" id="KW-0418">Kinase</keyword>
<dbReference type="Proteomes" id="UP001597472">
    <property type="component" value="Unassembled WGS sequence"/>
</dbReference>
<keyword evidence="7" id="KW-0829">Tyrosine-protein kinase</keyword>
<organism evidence="12 13">
    <name type="scientific">Bizionia sediminis</name>
    <dbReference type="NCBI Taxonomy" id="1737064"/>
    <lineage>
        <taxon>Bacteria</taxon>
        <taxon>Pseudomonadati</taxon>
        <taxon>Bacteroidota</taxon>
        <taxon>Flavobacteriia</taxon>
        <taxon>Flavobacteriales</taxon>
        <taxon>Flavobacteriaceae</taxon>
        <taxon>Bizionia</taxon>
    </lineage>
</organism>
<dbReference type="CDD" id="cd05387">
    <property type="entry name" value="BY-kinase"/>
    <property type="match status" value="1"/>
</dbReference>
<dbReference type="InterPro" id="IPR050445">
    <property type="entry name" value="Bact_polysacc_biosynth/exp"/>
</dbReference>
<evidence type="ECO:0000259" key="11">
    <source>
        <dbReference type="Pfam" id="PF13807"/>
    </source>
</evidence>
<keyword evidence="9" id="KW-1133">Transmembrane helix</keyword>
<evidence type="ECO:0000313" key="12">
    <source>
        <dbReference type="EMBL" id="MFD2552360.1"/>
    </source>
</evidence>
<dbReference type="Gene3D" id="3.40.50.300">
    <property type="entry name" value="P-loop containing nucleotide triphosphate hydrolases"/>
    <property type="match status" value="1"/>
</dbReference>
<dbReference type="Pfam" id="PF13807">
    <property type="entry name" value="GNVR"/>
    <property type="match status" value="1"/>
</dbReference>
<feature type="domain" description="AAA" evidence="10">
    <location>
        <begin position="579"/>
        <end position="705"/>
    </location>
</feature>
<dbReference type="EC" id="2.7.10.2" evidence="2"/>
<keyword evidence="13" id="KW-1185">Reference proteome</keyword>
<evidence type="ECO:0000256" key="6">
    <source>
        <dbReference type="ARBA" id="ARBA00022840"/>
    </source>
</evidence>
<dbReference type="InterPro" id="IPR025669">
    <property type="entry name" value="AAA_dom"/>
</dbReference>
<evidence type="ECO:0000256" key="4">
    <source>
        <dbReference type="ARBA" id="ARBA00022741"/>
    </source>
</evidence>
<evidence type="ECO:0000313" key="13">
    <source>
        <dbReference type="Proteomes" id="UP001597472"/>
    </source>
</evidence>
<dbReference type="RefSeq" id="WP_376894413.1">
    <property type="nucleotide sequence ID" value="NZ_JBHULS010000005.1"/>
</dbReference>
<comment type="similarity">
    <text evidence="1">Belongs to the CpsD/CapB family.</text>
</comment>
<keyword evidence="9" id="KW-0472">Membrane</keyword>
<dbReference type="SUPFAM" id="SSF52540">
    <property type="entry name" value="P-loop containing nucleoside triphosphate hydrolases"/>
    <property type="match status" value="1"/>
</dbReference>
<dbReference type="InterPro" id="IPR032807">
    <property type="entry name" value="GNVR"/>
</dbReference>
<keyword evidence="4" id="KW-0547">Nucleotide-binding</keyword>
<dbReference type="EMBL" id="JBHULS010000005">
    <property type="protein sequence ID" value="MFD2552360.1"/>
    <property type="molecule type" value="Genomic_DNA"/>
</dbReference>
<keyword evidence="3" id="KW-0808">Transferase</keyword>
<evidence type="ECO:0000256" key="7">
    <source>
        <dbReference type="ARBA" id="ARBA00023137"/>
    </source>
</evidence>